<dbReference type="InterPro" id="IPR025646">
    <property type="entry name" value="DUF4350"/>
</dbReference>
<dbReference type="EMBL" id="CP011125">
    <property type="protein sequence ID" value="AKF05764.1"/>
    <property type="molecule type" value="Genomic_DNA"/>
</dbReference>
<organism evidence="3 4">
    <name type="scientific">Sandaracinus amylolyticus</name>
    <dbReference type="NCBI Taxonomy" id="927083"/>
    <lineage>
        <taxon>Bacteria</taxon>
        <taxon>Pseudomonadati</taxon>
        <taxon>Myxococcota</taxon>
        <taxon>Polyangia</taxon>
        <taxon>Polyangiales</taxon>
        <taxon>Sandaracinaceae</taxon>
        <taxon>Sandaracinus</taxon>
    </lineage>
</organism>
<dbReference type="Pfam" id="PF14258">
    <property type="entry name" value="DUF4350"/>
    <property type="match status" value="1"/>
</dbReference>
<proteinExistence type="predicted"/>
<keyword evidence="1" id="KW-1133">Transmembrane helix</keyword>
<feature type="domain" description="DUF4350" evidence="2">
    <location>
        <begin position="41"/>
        <end position="266"/>
    </location>
</feature>
<sequence length="427" mass="45566">MVLRRVAVALAIVIALGASGLVCARVADRGRWALSYSTHGAGPEGARGLYLFAHERGVPVRRWSEDLGALPDGGMLVALGGCDHFGARSLSRPERERLVRWVDAGGTLVVAGADEYLPRELGVALSGPAGEACFGRTGAFGMIVRAWERAEEDDGEEVRDVTGRIARDPTRAADELAPEDAAPPITWAHAVGGSLRGMAPVGLRRAASVHVDDPASATILLRVEERTAGVSVARGRGTVIALASASALQNRDLASAGGAALFARLLASHEGPVYFDEYHLGIGAPRSFMRWVAEIGLLPVALQLLVVLLFFLWRAGARFGDTQRDVERAPATTASFVGAVGNLFAKSEDAAGALVLITRHALSRIAAHHRLDGIPHERLADELARRKRHDAADAVRRITSAREGTIDLTRRTREIDAEVARATRDRV</sequence>
<keyword evidence="4" id="KW-1185">Reference proteome</keyword>
<dbReference type="Proteomes" id="UP000034883">
    <property type="component" value="Chromosome"/>
</dbReference>
<dbReference type="STRING" id="927083.DB32_002913"/>
<protein>
    <recommendedName>
        <fullName evidence="2">DUF4350 domain-containing protein</fullName>
    </recommendedName>
</protein>
<gene>
    <name evidence="3" type="ORF">DB32_002913</name>
</gene>
<keyword evidence="1" id="KW-0812">Transmembrane</keyword>
<evidence type="ECO:0000313" key="4">
    <source>
        <dbReference type="Proteomes" id="UP000034883"/>
    </source>
</evidence>
<feature type="transmembrane region" description="Helical" evidence="1">
    <location>
        <begin position="291"/>
        <end position="313"/>
    </location>
</feature>
<accession>A0A0F6SET7</accession>
<dbReference type="KEGG" id="samy:DB32_002913"/>
<dbReference type="InterPro" id="IPR029062">
    <property type="entry name" value="Class_I_gatase-like"/>
</dbReference>
<evidence type="ECO:0000313" key="3">
    <source>
        <dbReference type="EMBL" id="AKF05764.1"/>
    </source>
</evidence>
<evidence type="ECO:0000259" key="2">
    <source>
        <dbReference type="Pfam" id="PF14258"/>
    </source>
</evidence>
<keyword evidence="1" id="KW-0472">Membrane</keyword>
<reference evidence="3 4" key="1">
    <citation type="submission" date="2015-03" db="EMBL/GenBank/DDBJ databases">
        <title>Genome assembly of Sandaracinus amylolyticus DSM 53668.</title>
        <authorList>
            <person name="Sharma G."/>
            <person name="Subramanian S."/>
        </authorList>
    </citation>
    <scope>NUCLEOTIDE SEQUENCE [LARGE SCALE GENOMIC DNA]</scope>
    <source>
        <strain evidence="3 4">DSM 53668</strain>
    </source>
</reference>
<dbReference type="Gene3D" id="3.40.50.880">
    <property type="match status" value="1"/>
</dbReference>
<name>A0A0F6SET7_9BACT</name>
<dbReference type="AlphaFoldDB" id="A0A0F6SET7"/>
<evidence type="ECO:0000256" key="1">
    <source>
        <dbReference type="SAM" id="Phobius"/>
    </source>
</evidence>